<dbReference type="SUPFAM" id="SSF88946">
    <property type="entry name" value="Sigma2 domain of RNA polymerase sigma factors"/>
    <property type="match status" value="1"/>
</dbReference>
<gene>
    <name evidence="3" type="ORF">GCM10010862_17060</name>
</gene>
<proteinExistence type="predicted"/>
<evidence type="ECO:0000313" key="4">
    <source>
        <dbReference type="Proteomes" id="UP001156691"/>
    </source>
</evidence>
<organism evidence="3 4">
    <name type="scientific">Devosia nitrariae</name>
    <dbReference type="NCBI Taxonomy" id="2071872"/>
    <lineage>
        <taxon>Bacteria</taxon>
        <taxon>Pseudomonadati</taxon>
        <taxon>Pseudomonadota</taxon>
        <taxon>Alphaproteobacteria</taxon>
        <taxon>Hyphomicrobiales</taxon>
        <taxon>Devosiaceae</taxon>
        <taxon>Devosia</taxon>
    </lineage>
</organism>
<comment type="caution">
    <text evidence="3">The sequence shown here is derived from an EMBL/GenBank/DDBJ whole genome shotgun (WGS) entry which is preliminary data.</text>
</comment>
<reference evidence="4" key="1">
    <citation type="journal article" date="2019" name="Int. J. Syst. Evol. Microbiol.">
        <title>The Global Catalogue of Microorganisms (GCM) 10K type strain sequencing project: providing services to taxonomists for standard genome sequencing and annotation.</title>
        <authorList>
            <consortium name="The Broad Institute Genomics Platform"/>
            <consortium name="The Broad Institute Genome Sequencing Center for Infectious Disease"/>
            <person name="Wu L."/>
            <person name="Ma J."/>
        </authorList>
    </citation>
    <scope>NUCLEOTIDE SEQUENCE [LARGE SCALE GENOMIC DNA]</scope>
    <source>
        <strain evidence="4">NBRC 112416</strain>
    </source>
</reference>
<keyword evidence="4" id="KW-1185">Reference proteome</keyword>
<protein>
    <submittedName>
        <fullName evidence="3">ECF subfamily RNA polymerase sigma-24 factor</fullName>
    </submittedName>
</protein>
<dbReference type="Proteomes" id="UP001156691">
    <property type="component" value="Unassembled WGS sequence"/>
</dbReference>
<feature type="region of interest" description="Disordered" evidence="1">
    <location>
        <begin position="193"/>
        <end position="213"/>
    </location>
</feature>
<dbReference type="EMBL" id="BSNS01000007">
    <property type="protein sequence ID" value="GLQ54447.1"/>
    <property type="molecule type" value="Genomic_DNA"/>
</dbReference>
<evidence type="ECO:0000259" key="2">
    <source>
        <dbReference type="Pfam" id="PF04542"/>
    </source>
</evidence>
<dbReference type="Pfam" id="PF04542">
    <property type="entry name" value="Sigma70_r2"/>
    <property type="match status" value="1"/>
</dbReference>
<dbReference type="Gene3D" id="1.10.1740.10">
    <property type="match status" value="1"/>
</dbReference>
<name>A0ABQ5W399_9HYPH</name>
<dbReference type="InterPro" id="IPR007627">
    <property type="entry name" value="RNA_pol_sigma70_r2"/>
</dbReference>
<dbReference type="RefSeq" id="WP_284339881.1">
    <property type="nucleotide sequence ID" value="NZ_BSNS01000007.1"/>
</dbReference>
<sequence length="213" mass="24220">MRPQHYSRLRSIAQRWSRRPDEADDLVQDALVEAVRLGRSDFTEAGNFKWIAGVIRNRARVTARSAGRRRRRDATWWAFSNDAAEPTPAPIDVQHVIEELPRTLKSVAALALSGHNRREIAYLLDLKEDALRQRISKLRRILRVRGMEMPSGLPGLNLDLAYGRIRNCLLPELKRQGGIFAAHDPDGHLFVVTRSRNDGPRQQQDATAKGKHP</sequence>
<evidence type="ECO:0000256" key="1">
    <source>
        <dbReference type="SAM" id="MobiDB-lite"/>
    </source>
</evidence>
<dbReference type="InterPro" id="IPR013325">
    <property type="entry name" value="RNA_pol_sigma_r2"/>
</dbReference>
<feature type="domain" description="RNA polymerase sigma-70 region 2" evidence="2">
    <location>
        <begin position="4"/>
        <end position="68"/>
    </location>
</feature>
<evidence type="ECO:0000313" key="3">
    <source>
        <dbReference type="EMBL" id="GLQ54447.1"/>
    </source>
</evidence>
<accession>A0ABQ5W399</accession>